<reference evidence="2 3" key="1">
    <citation type="journal article" date="2016" name="Nat. Commun.">
        <title>Thousands of microbial genomes shed light on interconnected biogeochemical processes in an aquifer system.</title>
        <authorList>
            <person name="Anantharaman K."/>
            <person name="Brown C.T."/>
            <person name="Hug L.A."/>
            <person name="Sharon I."/>
            <person name="Castelle C.J."/>
            <person name="Probst A.J."/>
            <person name="Thomas B.C."/>
            <person name="Singh A."/>
            <person name="Wilkins M.J."/>
            <person name="Karaoz U."/>
            <person name="Brodie E.L."/>
            <person name="Williams K.H."/>
            <person name="Hubbard S.S."/>
            <person name="Banfield J.F."/>
        </authorList>
    </citation>
    <scope>NUCLEOTIDE SEQUENCE [LARGE SCALE GENOMIC DNA]</scope>
</reference>
<accession>A0A1G1Z709</accession>
<dbReference type="SUPFAM" id="SSF54523">
    <property type="entry name" value="Pili subunits"/>
    <property type="match status" value="1"/>
</dbReference>
<dbReference type="PROSITE" id="PS00409">
    <property type="entry name" value="PROKAR_NTER_METHYL"/>
    <property type="match status" value="1"/>
</dbReference>
<dbReference type="STRING" id="1797689.A3F24_00580"/>
<keyword evidence="1" id="KW-0812">Transmembrane</keyword>
<dbReference type="Pfam" id="PF07963">
    <property type="entry name" value="N_methyl"/>
    <property type="match status" value="1"/>
</dbReference>
<dbReference type="InterPro" id="IPR045584">
    <property type="entry name" value="Pilin-like"/>
</dbReference>
<comment type="caution">
    <text evidence="2">The sequence shown here is derived from an EMBL/GenBank/DDBJ whole genome shotgun (WGS) entry which is preliminary data.</text>
</comment>
<evidence type="ECO:0000313" key="3">
    <source>
        <dbReference type="Proteomes" id="UP000178515"/>
    </source>
</evidence>
<keyword evidence="1" id="KW-1133">Transmembrane helix</keyword>
<keyword evidence="1" id="KW-0472">Membrane</keyword>
<dbReference type="NCBIfam" id="TIGR02532">
    <property type="entry name" value="IV_pilin_GFxxxE"/>
    <property type="match status" value="1"/>
</dbReference>
<proteinExistence type="predicted"/>
<protein>
    <recommendedName>
        <fullName evidence="4">Type II secretion system protein GspG C-terminal domain-containing protein</fullName>
    </recommendedName>
</protein>
<name>A0A1G1Z709_9BACT</name>
<dbReference type="Gene3D" id="3.30.700.10">
    <property type="entry name" value="Glycoprotein, Type 4 Pilin"/>
    <property type="match status" value="1"/>
</dbReference>
<evidence type="ECO:0000256" key="1">
    <source>
        <dbReference type="SAM" id="Phobius"/>
    </source>
</evidence>
<dbReference type="AlphaFoldDB" id="A0A1G1Z709"/>
<evidence type="ECO:0008006" key="4">
    <source>
        <dbReference type="Google" id="ProtNLM"/>
    </source>
</evidence>
<feature type="transmembrane region" description="Helical" evidence="1">
    <location>
        <begin position="21"/>
        <end position="39"/>
    </location>
</feature>
<evidence type="ECO:0000313" key="2">
    <source>
        <dbReference type="EMBL" id="OGY60219.1"/>
    </source>
</evidence>
<organism evidence="2 3">
    <name type="scientific">Candidatus Colwellbacteria bacterium RIFCSPHIGHO2_12_FULL_44_17</name>
    <dbReference type="NCBI Taxonomy" id="1797689"/>
    <lineage>
        <taxon>Bacteria</taxon>
        <taxon>Candidatus Colwelliibacteriota</taxon>
    </lineage>
</organism>
<dbReference type="EMBL" id="MHIX01000002">
    <property type="protein sequence ID" value="OGY60219.1"/>
    <property type="molecule type" value="Genomic_DNA"/>
</dbReference>
<sequence>MRHIYGKIFSKRIKGFTLIEFIIVVAIIGVLAGITIIALNPTRQFSRTNNTTRRANVTAILNAVGQNMTDNRGGFSCAAGIIPAIATKMASTGGYDIAPCLVSTYLAQLPVDPIAENAHWVSTSDYDTGYTVLRSTTDSRITIAAPDAELGETISVTR</sequence>
<dbReference type="Proteomes" id="UP000178515">
    <property type="component" value="Unassembled WGS sequence"/>
</dbReference>
<dbReference type="InterPro" id="IPR012902">
    <property type="entry name" value="N_methyl_site"/>
</dbReference>
<gene>
    <name evidence="2" type="ORF">A3F24_00580</name>
</gene>